<keyword evidence="4" id="KW-0575">Peroxidase</keyword>
<dbReference type="RefSeq" id="WP_025228400.1">
    <property type="nucleotide sequence ID" value="NZ_CP007139.1"/>
</dbReference>
<dbReference type="GO" id="GO:0005737">
    <property type="term" value="C:cytoplasm"/>
    <property type="evidence" value="ECO:0007669"/>
    <property type="project" value="TreeGrafter"/>
</dbReference>
<dbReference type="STRING" id="661478.OP10G_4348"/>
<evidence type="ECO:0000313" key="15">
    <source>
        <dbReference type="EMBL" id="AIE87716.1"/>
    </source>
</evidence>
<evidence type="ECO:0000256" key="10">
    <source>
        <dbReference type="ARBA" id="ARBA00038489"/>
    </source>
</evidence>
<sequence>MIEEGAQFPDFSLSDQDGNTVSLADLKGRRAVIYFYPKDDTTGCTAEACEFRDVVPTVEGARIIGVSPDGVKSHRKFVDKYGLNFTLLADEGHELADQLGIWVEKSMYGKTYMGIERSTYVLDPNGKIEKIYRKVKPQGHAAEVLAALG</sequence>
<feature type="active site" description="Cysteine sulfenic acid (-SOH) intermediate; for peroxidase activity" evidence="13">
    <location>
        <position position="44"/>
    </location>
</feature>
<evidence type="ECO:0000256" key="1">
    <source>
        <dbReference type="ARBA" id="ARBA00003330"/>
    </source>
</evidence>
<evidence type="ECO:0000256" key="13">
    <source>
        <dbReference type="PIRSR" id="PIRSR000239-1"/>
    </source>
</evidence>
<comment type="function">
    <text evidence="1">Thiol-specific peroxidase that catalyzes the reduction of hydrogen peroxide and organic hydroperoxides to water and alcohols, respectively. Plays a role in cell protection against oxidative stress by detoxifying peroxides and as sensor of hydrogen peroxide-mediated signaling events.</text>
</comment>
<reference evidence="15 16" key="1">
    <citation type="journal article" date="2014" name="PLoS ONE">
        <title>The first complete genome sequence of the class fimbriimonadia in the phylum armatimonadetes.</title>
        <authorList>
            <person name="Hu Z.Y."/>
            <person name="Wang Y.Z."/>
            <person name="Im W.T."/>
            <person name="Wang S.Y."/>
            <person name="Zhao G.P."/>
            <person name="Zheng H.J."/>
            <person name="Quan Z.X."/>
        </authorList>
    </citation>
    <scope>NUCLEOTIDE SEQUENCE [LARGE SCALE GENOMIC DNA]</scope>
    <source>
        <strain evidence="15">Gsoil 348</strain>
    </source>
</reference>
<evidence type="ECO:0000256" key="2">
    <source>
        <dbReference type="ARBA" id="ARBA00011245"/>
    </source>
</evidence>
<evidence type="ECO:0000256" key="3">
    <source>
        <dbReference type="ARBA" id="ARBA00013017"/>
    </source>
</evidence>
<accession>A0A068NW91</accession>
<dbReference type="InterPro" id="IPR000866">
    <property type="entry name" value="AhpC/TSA"/>
</dbReference>
<dbReference type="OrthoDB" id="9812811at2"/>
<proteinExistence type="inferred from homology"/>
<dbReference type="GO" id="GO:0008379">
    <property type="term" value="F:thioredoxin peroxidase activity"/>
    <property type="evidence" value="ECO:0007669"/>
    <property type="project" value="TreeGrafter"/>
</dbReference>
<dbReference type="eggNOG" id="COG1225">
    <property type="taxonomic scope" value="Bacteria"/>
</dbReference>
<comment type="subunit">
    <text evidence="2">Monomer.</text>
</comment>
<dbReference type="Proteomes" id="UP000027982">
    <property type="component" value="Chromosome"/>
</dbReference>
<dbReference type="PROSITE" id="PS51352">
    <property type="entry name" value="THIOREDOXIN_2"/>
    <property type="match status" value="1"/>
</dbReference>
<evidence type="ECO:0000256" key="7">
    <source>
        <dbReference type="ARBA" id="ARBA00023157"/>
    </source>
</evidence>
<dbReference type="Gene3D" id="3.40.30.10">
    <property type="entry name" value="Glutaredoxin"/>
    <property type="match status" value="1"/>
</dbReference>
<gene>
    <name evidence="15" type="ORF">OP10G_4348</name>
</gene>
<dbReference type="EMBL" id="CP007139">
    <property type="protein sequence ID" value="AIE87716.1"/>
    <property type="molecule type" value="Genomic_DNA"/>
</dbReference>
<dbReference type="Pfam" id="PF00578">
    <property type="entry name" value="AhpC-TSA"/>
    <property type="match status" value="1"/>
</dbReference>
<organism evidence="15 16">
    <name type="scientific">Fimbriimonas ginsengisoli Gsoil 348</name>
    <dbReference type="NCBI Taxonomy" id="661478"/>
    <lineage>
        <taxon>Bacteria</taxon>
        <taxon>Bacillati</taxon>
        <taxon>Armatimonadota</taxon>
        <taxon>Fimbriimonadia</taxon>
        <taxon>Fimbriimonadales</taxon>
        <taxon>Fimbriimonadaceae</taxon>
        <taxon>Fimbriimonas</taxon>
    </lineage>
</organism>
<dbReference type="HOGENOM" id="CLU_042529_14_1_0"/>
<dbReference type="InterPro" id="IPR013766">
    <property type="entry name" value="Thioredoxin_domain"/>
</dbReference>
<dbReference type="PANTHER" id="PTHR42801">
    <property type="entry name" value="THIOREDOXIN-DEPENDENT PEROXIDE REDUCTASE"/>
    <property type="match status" value="1"/>
</dbReference>
<evidence type="ECO:0000256" key="11">
    <source>
        <dbReference type="ARBA" id="ARBA00041373"/>
    </source>
</evidence>
<evidence type="ECO:0000313" key="16">
    <source>
        <dbReference type="Proteomes" id="UP000027982"/>
    </source>
</evidence>
<name>A0A068NW91_FIMGI</name>
<dbReference type="KEGG" id="fgi:OP10G_4348"/>
<comment type="catalytic activity">
    <reaction evidence="12">
        <text>a hydroperoxide + [thioredoxin]-dithiol = an alcohol + [thioredoxin]-disulfide + H2O</text>
        <dbReference type="Rhea" id="RHEA:62620"/>
        <dbReference type="Rhea" id="RHEA-COMP:10698"/>
        <dbReference type="Rhea" id="RHEA-COMP:10700"/>
        <dbReference type="ChEBI" id="CHEBI:15377"/>
        <dbReference type="ChEBI" id="CHEBI:29950"/>
        <dbReference type="ChEBI" id="CHEBI:30879"/>
        <dbReference type="ChEBI" id="CHEBI:35924"/>
        <dbReference type="ChEBI" id="CHEBI:50058"/>
        <dbReference type="EC" id="1.11.1.24"/>
    </reaction>
</comment>
<evidence type="ECO:0000256" key="8">
    <source>
        <dbReference type="ARBA" id="ARBA00023284"/>
    </source>
</evidence>
<evidence type="ECO:0000256" key="4">
    <source>
        <dbReference type="ARBA" id="ARBA00022559"/>
    </source>
</evidence>
<keyword evidence="5" id="KW-0049">Antioxidant</keyword>
<protein>
    <recommendedName>
        <fullName evidence="3">thioredoxin-dependent peroxiredoxin</fullName>
        <ecNumber evidence="3">1.11.1.24</ecNumber>
    </recommendedName>
    <alternativeName>
        <fullName evidence="11">Bacterioferritin comigratory protein</fullName>
    </alternativeName>
    <alternativeName>
        <fullName evidence="9">Thioredoxin peroxidase</fullName>
    </alternativeName>
</protein>
<dbReference type="InterPro" id="IPR036249">
    <property type="entry name" value="Thioredoxin-like_sf"/>
</dbReference>
<dbReference type="GO" id="GO:0034599">
    <property type="term" value="P:cellular response to oxidative stress"/>
    <property type="evidence" value="ECO:0007669"/>
    <property type="project" value="TreeGrafter"/>
</dbReference>
<evidence type="ECO:0000256" key="6">
    <source>
        <dbReference type="ARBA" id="ARBA00023002"/>
    </source>
</evidence>
<dbReference type="AlphaFoldDB" id="A0A068NW91"/>
<keyword evidence="7" id="KW-1015">Disulfide bond</keyword>
<dbReference type="GO" id="GO:0045454">
    <property type="term" value="P:cell redox homeostasis"/>
    <property type="evidence" value="ECO:0007669"/>
    <property type="project" value="TreeGrafter"/>
</dbReference>
<dbReference type="NCBIfam" id="NF006960">
    <property type="entry name" value="PRK09437.1"/>
    <property type="match status" value="1"/>
</dbReference>
<feature type="domain" description="Thioredoxin" evidence="14">
    <location>
        <begin position="2"/>
        <end position="149"/>
    </location>
</feature>
<dbReference type="InterPro" id="IPR050924">
    <property type="entry name" value="Peroxiredoxin_BCP/PrxQ"/>
</dbReference>
<dbReference type="PANTHER" id="PTHR42801:SF4">
    <property type="entry name" value="AHPC_TSA FAMILY PROTEIN"/>
    <property type="match status" value="1"/>
</dbReference>
<keyword evidence="6" id="KW-0560">Oxidoreductase</keyword>
<evidence type="ECO:0000259" key="14">
    <source>
        <dbReference type="PROSITE" id="PS51352"/>
    </source>
</evidence>
<dbReference type="CDD" id="cd03017">
    <property type="entry name" value="PRX_BCP"/>
    <property type="match status" value="1"/>
</dbReference>
<dbReference type="PIRSF" id="PIRSF000239">
    <property type="entry name" value="AHPC"/>
    <property type="match status" value="1"/>
</dbReference>
<dbReference type="FunFam" id="3.40.30.10:FF:000007">
    <property type="entry name" value="Thioredoxin-dependent thiol peroxidase"/>
    <property type="match status" value="1"/>
</dbReference>
<keyword evidence="16" id="KW-1185">Reference proteome</keyword>
<dbReference type="EC" id="1.11.1.24" evidence="3"/>
<evidence type="ECO:0000256" key="5">
    <source>
        <dbReference type="ARBA" id="ARBA00022862"/>
    </source>
</evidence>
<comment type="similarity">
    <text evidence="10">Belongs to the peroxiredoxin family. BCP/PrxQ subfamily.</text>
</comment>
<evidence type="ECO:0000256" key="9">
    <source>
        <dbReference type="ARBA" id="ARBA00032824"/>
    </source>
</evidence>
<evidence type="ECO:0000256" key="12">
    <source>
        <dbReference type="ARBA" id="ARBA00049091"/>
    </source>
</evidence>
<keyword evidence="8" id="KW-0676">Redox-active center</keyword>
<dbReference type="SUPFAM" id="SSF52833">
    <property type="entry name" value="Thioredoxin-like"/>
    <property type="match status" value="1"/>
</dbReference>
<dbReference type="InterPro" id="IPR024706">
    <property type="entry name" value="Peroxiredoxin_AhpC-typ"/>
</dbReference>